<organism evidence="4">
    <name type="scientific">marine metagenome</name>
    <dbReference type="NCBI Taxonomy" id="408172"/>
    <lineage>
        <taxon>unclassified sequences</taxon>
        <taxon>metagenomes</taxon>
        <taxon>ecological metagenomes</taxon>
    </lineage>
</organism>
<sequence length="429" mass="46330">AAKDRERVLGLVKRLRDAGVTVWIDQAGIDVSTMWSQEIVNAIRDCKVMLLSISPHSTESENVVKELALASERKKPIIPVYLESADIPGTMEYQLAGIQRVEYFAESEDAAFRAMVRSLIKRGVTVDAAKAVLEGDDALEASLAAHQGQAQAKDKPAPAKRGIIAAAAIAVVAIAAFFLIPPKETKPSDPGSQPSQAKPTDSPAALGQAQTPPPSTETLSTTKLAVLPFKVLGASDNNFIAEGMTMELISKLQPVSGLTVIASNSTMKFKDSSLSPIEIGQQLNAGSLLRGTIQQGNEQLKVIVNLVDANSQEVKWSQSFDGSTSDMLKLQGEIAQSVAGELQLVLSPDELAKVTKRATENPEAYQEYLQGRIEWKKRSRQGFANAIQHFEKAIELDPNFALAYSGLADVYIVFPFWQVESPTVAYPKA</sequence>
<protein>
    <recommendedName>
        <fullName evidence="3">TIR domain-containing protein</fullName>
    </recommendedName>
</protein>
<keyword evidence="2" id="KW-0812">Transmembrane</keyword>
<dbReference type="Pfam" id="PF13676">
    <property type="entry name" value="TIR_2"/>
    <property type="match status" value="1"/>
</dbReference>
<evidence type="ECO:0000313" key="4">
    <source>
        <dbReference type="EMBL" id="SVC17664.1"/>
    </source>
</evidence>
<feature type="region of interest" description="Disordered" evidence="1">
    <location>
        <begin position="184"/>
        <end position="218"/>
    </location>
</feature>
<dbReference type="InterPro" id="IPR000157">
    <property type="entry name" value="TIR_dom"/>
</dbReference>
<feature type="transmembrane region" description="Helical" evidence="2">
    <location>
        <begin position="162"/>
        <end position="180"/>
    </location>
</feature>
<evidence type="ECO:0000256" key="1">
    <source>
        <dbReference type="SAM" id="MobiDB-lite"/>
    </source>
</evidence>
<feature type="non-terminal residue" evidence="4">
    <location>
        <position position="1"/>
    </location>
</feature>
<dbReference type="PROSITE" id="PS50104">
    <property type="entry name" value="TIR"/>
    <property type="match status" value="1"/>
</dbReference>
<dbReference type="InterPro" id="IPR011990">
    <property type="entry name" value="TPR-like_helical_dom_sf"/>
</dbReference>
<feature type="compositionally biased region" description="Polar residues" evidence="1">
    <location>
        <begin position="190"/>
        <end position="199"/>
    </location>
</feature>
<proteinExistence type="predicted"/>
<keyword evidence="2" id="KW-1133">Transmembrane helix</keyword>
<dbReference type="Gene3D" id="3.40.50.10140">
    <property type="entry name" value="Toll/interleukin-1 receptor homology (TIR) domain"/>
    <property type="match status" value="1"/>
</dbReference>
<evidence type="ECO:0000259" key="3">
    <source>
        <dbReference type="PROSITE" id="PS50104"/>
    </source>
</evidence>
<dbReference type="InterPro" id="IPR035897">
    <property type="entry name" value="Toll_tir_struct_dom_sf"/>
</dbReference>
<dbReference type="AlphaFoldDB" id="A0A382JYQ1"/>
<reference evidence="4" key="1">
    <citation type="submission" date="2018-05" db="EMBL/GenBank/DDBJ databases">
        <authorList>
            <person name="Lanie J.A."/>
            <person name="Ng W.-L."/>
            <person name="Kazmierczak K.M."/>
            <person name="Andrzejewski T.M."/>
            <person name="Davidsen T.M."/>
            <person name="Wayne K.J."/>
            <person name="Tettelin H."/>
            <person name="Glass J.I."/>
            <person name="Rusch D."/>
            <person name="Podicherti R."/>
            <person name="Tsui H.-C.T."/>
            <person name="Winkler M.E."/>
        </authorList>
    </citation>
    <scope>NUCLEOTIDE SEQUENCE</scope>
</reference>
<accession>A0A382JYQ1</accession>
<gene>
    <name evidence="4" type="ORF">METZ01_LOCUS270518</name>
</gene>
<keyword evidence="2" id="KW-0472">Membrane</keyword>
<dbReference type="Gene3D" id="1.25.40.10">
    <property type="entry name" value="Tetratricopeptide repeat domain"/>
    <property type="match status" value="1"/>
</dbReference>
<dbReference type="SUPFAM" id="SSF52200">
    <property type="entry name" value="Toll/Interleukin receptor TIR domain"/>
    <property type="match status" value="1"/>
</dbReference>
<evidence type="ECO:0000256" key="2">
    <source>
        <dbReference type="SAM" id="Phobius"/>
    </source>
</evidence>
<dbReference type="GO" id="GO:0007165">
    <property type="term" value="P:signal transduction"/>
    <property type="evidence" value="ECO:0007669"/>
    <property type="project" value="InterPro"/>
</dbReference>
<feature type="domain" description="TIR" evidence="3">
    <location>
        <begin position="1"/>
        <end position="123"/>
    </location>
</feature>
<feature type="non-terminal residue" evidence="4">
    <location>
        <position position="429"/>
    </location>
</feature>
<dbReference type="Pfam" id="PF13414">
    <property type="entry name" value="TPR_11"/>
    <property type="match status" value="1"/>
</dbReference>
<dbReference type="SUPFAM" id="SSF48452">
    <property type="entry name" value="TPR-like"/>
    <property type="match status" value="1"/>
</dbReference>
<dbReference type="EMBL" id="UINC01077491">
    <property type="protein sequence ID" value="SVC17664.1"/>
    <property type="molecule type" value="Genomic_DNA"/>
</dbReference>
<name>A0A382JYQ1_9ZZZZ</name>